<feature type="signal peptide" evidence="3">
    <location>
        <begin position="1"/>
        <end position="28"/>
    </location>
</feature>
<evidence type="ECO:0000313" key="5">
    <source>
        <dbReference type="Proteomes" id="UP001220456"/>
    </source>
</evidence>
<evidence type="ECO:0000256" key="2">
    <source>
        <dbReference type="ARBA" id="ARBA00022448"/>
    </source>
</evidence>
<feature type="chain" id="PRO_5045643744" evidence="3">
    <location>
        <begin position="29"/>
        <end position="437"/>
    </location>
</feature>
<comment type="caution">
    <text evidence="4">The sequence shown here is derived from an EMBL/GenBank/DDBJ whole genome shotgun (WGS) entry which is preliminary data.</text>
</comment>
<dbReference type="Pfam" id="PF01547">
    <property type="entry name" value="SBP_bac_1"/>
    <property type="match status" value="1"/>
</dbReference>
<dbReference type="PANTHER" id="PTHR43649:SF29">
    <property type="entry name" value="OSMOPROTECTIVE COMPOUNDS-BINDING PROTEIN GGTB"/>
    <property type="match status" value="1"/>
</dbReference>
<reference evidence="4 5" key="1">
    <citation type="journal article" date="2023" name="Int. J. Syst. Evol. Microbiol.">
        <title>Arthrobacter vasquezii sp. nov., isolated from a soil sample from Union Glacier, Antarctica.</title>
        <authorList>
            <person name="Valenzuela-Ibaceta F."/>
            <person name="Carrasco V."/>
            <person name="Lagos-Moraga S."/>
            <person name="Dietz-Vargas C."/>
            <person name="Navarro C.A."/>
            <person name="Perez-Donoso J.M."/>
        </authorList>
    </citation>
    <scope>NUCLEOTIDE SEQUENCE [LARGE SCALE GENOMIC DNA]</scope>
    <source>
        <strain evidence="4 5">EH-1B-1</strain>
    </source>
</reference>
<dbReference type="RefSeq" id="WP_277358149.1">
    <property type="nucleotide sequence ID" value="NZ_JAROKN010000013.1"/>
</dbReference>
<keyword evidence="3" id="KW-0732">Signal</keyword>
<keyword evidence="2" id="KW-0813">Transport</keyword>
<name>A0ABT6CVM7_9MICC</name>
<proteinExistence type="inferred from homology"/>
<dbReference type="InterPro" id="IPR006059">
    <property type="entry name" value="SBP"/>
</dbReference>
<comment type="similarity">
    <text evidence="1">Belongs to the bacterial solute-binding protein 1 family.</text>
</comment>
<accession>A0ABT6CVM7</accession>
<protein>
    <submittedName>
        <fullName evidence="4">Extracellular solute-binding protein</fullName>
    </submittedName>
</protein>
<dbReference type="SUPFAM" id="SSF53850">
    <property type="entry name" value="Periplasmic binding protein-like II"/>
    <property type="match status" value="1"/>
</dbReference>
<organism evidence="4 5">
    <name type="scientific">Arthrobacter vasquezii</name>
    <dbReference type="NCBI Taxonomy" id="2977629"/>
    <lineage>
        <taxon>Bacteria</taxon>
        <taxon>Bacillati</taxon>
        <taxon>Actinomycetota</taxon>
        <taxon>Actinomycetes</taxon>
        <taxon>Micrococcales</taxon>
        <taxon>Micrococcaceae</taxon>
        <taxon>Arthrobacter</taxon>
    </lineage>
</organism>
<dbReference type="Proteomes" id="UP001220456">
    <property type="component" value="Unassembled WGS sequence"/>
</dbReference>
<dbReference type="PANTHER" id="PTHR43649">
    <property type="entry name" value="ARABINOSE-BINDING PROTEIN-RELATED"/>
    <property type="match status" value="1"/>
</dbReference>
<gene>
    <name evidence="4" type="ORF">P4U43_07440</name>
</gene>
<evidence type="ECO:0000256" key="1">
    <source>
        <dbReference type="ARBA" id="ARBA00008520"/>
    </source>
</evidence>
<evidence type="ECO:0000313" key="4">
    <source>
        <dbReference type="EMBL" id="MDF9277620.1"/>
    </source>
</evidence>
<dbReference type="Gene3D" id="3.40.190.10">
    <property type="entry name" value="Periplasmic binding protein-like II"/>
    <property type="match status" value="2"/>
</dbReference>
<sequence length="437" mass="46223">MSHQTLTIGKTRPAVMTLGAATLAIALAGCGGSGGDPAASEATEFSFLVNAENTEIPDALTSLSEEECATQNETLPLTIETVPQTSLDQRLQLLAGQNGLPVQFAAGNAPALTKTLDESGYVLDFEQALTDLNAIENIEPAAISTIENLYGGFNVLPYQYNIEGIWYNEQLFEENGVAIPETWDDLVAAAETFDSAGVTPFAASGEQGWPITRLIGNYIFRTVGPDALQKVADGEAKLTDPEYVEAAQAIADLGAAGFFGEGVGSISADTAVNEFMNGSAAMYYMGSWALGDFADAERNQIGEENIGFMPFPGVSGGAGDRSQLAANVGLPMTFNANTYGENVGSWLGCIAENYGSTALEEQNLISGFKVNTPVEDLPPLTQEVQEQISATDETVLWFEALMNTKATNTSQVNAAPLVTGSITAQEFMELVQNDLDN</sequence>
<keyword evidence="5" id="KW-1185">Reference proteome</keyword>
<dbReference type="InterPro" id="IPR050490">
    <property type="entry name" value="Bact_solute-bd_prot1"/>
</dbReference>
<dbReference type="EMBL" id="JAROKN010000013">
    <property type="protein sequence ID" value="MDF9277620.1"/>
    <property type="molecule type" value="Genomic_DNA"/>
</dbReference>
<evidence type="ECO:0000256" key="3">
    <source>
        <dbReference type="SAM" id="SignalP"/>
    </source>
</evidence>